<comment type="caution">
    <text evidence="1">The sequence shown here is derived from an EMBL/GenBank/DDBJ whole genome shotgun (WGS) entry which is preliminary data.</text>
</comment>
<sequence>MVFSKKIYLSPDIKQDYRKYMRMLKFNKPGFLLHLVVFLEGEETLSLVHNSIFLNNYRKTDALIVGLALGKKSGIELISNIVEDTYRTRKDFEYYSFFKMEEV</sequence>
<protein>
    <submittedName>
        <fullName evidence="1">Uncharacterized protein</fullName>
    </submittedName>
</protein>
<dbReference type="RefSeq" id="WP_128673696.1">
    <property type="nucleotide sequence ID" value="NZ_CAUQHB010000078.1"/>
</dbReference>
<proteinExistence type="predicted"/>
<evidence type="ECO:0000313" key="2">
    <source>
        <dbReference type="Proteomes" id="UP000272490"/>
    </source>
</evidence>
<dbReference type="Proteomes" id="UP000272490">
    <property type="component" value="Unassembled WGS sequence"/>
</dbReference>
<dbReference type="EMBL" id="RRCO01000002">
    <property type="protein sequence ID" value="RRJ25882.1"/>
    <property type="molecule type" value="Genomic_DNA"/>
</dbReference>
<accession>A0A3P3QX97</accession>
<dbReference type="OrthoDB" id="2049570at2"/>
<keyword evidence="2" id="KW-1185">Reference proteome</keyword>
<dbReference type="AlphaFoldDB" id="A0A3P3QX97"/>
<reference evidence="1 2" key="1">
    <citation type="submission" date="2018-11" db="EMBL/GenBank/DDBJ databases">
        <title>Genome sequencing of Lachnoanaerobaculum sp. KCOM 2030 (= ChDC B114).</title>
        <authorList>
            <person name="Kook J.-K."/>
            <person name="Park S.-N."/>
            <person name="Lim Y.K."/>
        </authorList>
    </citation>
    <scope>NUCLEOTIDE SEQUENCE [LARGE SCALE GENOMIC DNA]</scope>
    <source>
        <strain evidence="1 2">KCOM 2030</strain>
    </source>
</reference>
<gene>
    <name evidence="1" type="ORF">EHV10_04890</name>
</gene>
<organism evidence="1 2">
    <name type="scientific">Lachnoanaerobaculum gingivalis</name>
    <dbReference type="NCBI Taxonomy" id="2490855"/>
    <lineage>
        <taxon>Bacteria</taxon>
        <taxon>Bacillati</taxon>
        <taxon>Bacillota</taxon>
        <taxon>Clostridia</taxon>
        <taxon>Lachnospirales</taxon>
        <taxon>Lachnospiraceae</taxon>
        <taxon>Lachnoanaerobaculum</taxon>
    </lineage>
</organism>
<evidence type="ECO:0000313" key="1">
    <source>
        <dbReference type="EMBL" id="RRJ25882.1"/>
    </source>
</evidence>
<name>A0A3P3QX97_9FIRM</name>